<evidence type="ECO:0000256" key="1">
    <source>
        <dbReference type="SAM" id="MobiDB-lite"/>
    </source>
</evidence>
<dbReference type="EMBL" id="LAZR01000162">
    <property type="protein sequence ID" value="KKN85173.1"/>
    <property type="molecule type" value="Genomic_DNA"/>
</dbReference>
<feature type="compositionally biased region" description="Polar residues" evidence="1">
    <location>
        <begin position="95"/>
        <end position="114"/>
    </location>
</feature>
<evidence type="ECO:0000313" key="2">
    <source>
        <dbReference type="EMBL" id="KKN85173.1"/>
    </source>
</evidence>
<feature type="region of interest" description="Disordered" evidence="1">
    <location>
        <begin position="38"/>
        <end position="69"/>
    </location>
</feature>
<proteinExistence type="predicted"/>
<feature type="region of interest" description="Disordered" evidence="1">
    <location>
        <begin position="84"/>
        <end position="114"/>
    </location>
</feature>
<gene>
    <name evidence="2" type="ORF">LCGC14_0281550</name>
</gene>
<comment type="caution">
    <text evidence="2">The sequence shown here is derived from an EMBL/GenBank/DDBJ whole genome shotgun (WGS) entry which is preliminary data.</text>
</comment>
<dbReference type="AlphaFoldDB" id="A0A0F9X173"/>
<organism evidence="2">
    <name type="scientific">marine sediment metagenome</name>
    <dbReference type="NCBI Taxonomy" id="412755"/>
    <lineage>
        <taxon>unclassified sequences</taxon>
        <taxon>metagenomes</taxon>
        <taxon>ecological metagenomes</taxon>
    </lineage>
</organism>
<protein>
    <submittedName>
        <fullName evidence="2">Uncharacterized protein</fullName>
    </submittedName>
</protein>
<name>A0A0F9X173_9ZZZZ</name>
<accession>A0A0F9X173</accession>
<sequence>MNTFKSVALSLIAAGAIAAPLAMATPSMANDQSVLTPAHHRVGQQQVAERSTARFSLADRTDGAASAPRQCENVEAHYAAANKANPGLVPGDASSWEQWASDQRQAIASSPVCS</sequence>
<reference evidence="2" key="1">
    <citation type="journal article" date="2015" name="Nature">
        <title>Complex archaea that bridge the gap between prokaryotes and eukaryotes.</title>
        <authorList>
            <person name="Spang A."/>
            <person name="Saw J.H."/>
            <person name="Jorgensen S.L."/>
            <person name="Zaremba-Niedzwiedzka K."/>
            <person name="Martijn J."/>
            <person name="Lind A.E."/>
            <person name="van Eijk R."/>
            <person name="Schleper C."/>
            <person name="Guy L."/>
            <person name="Ettema T.J."/>
        </authorList>
    </citation>
    <scope>NUCLEOTIDE SEQUENCE</scope>
</reference>